<dbReference type="GO" id="GO:0000234">
    <property type="term" value="F:phosphoethanolamine N-methyltransferase activity"/>
    <property type="evidence" value="ECO:0007669"/>
    <property type="project" value="UniProtKB-EC"/>
</dbReference>
<evidence type="ECO:0000256" key="7">
    <source>
        <dbReference type="ARBA" id="ARBA00047841"/>
    </source>
</evidence>
<evidence type="ECO:0000256" key="3">
    <source>
        <dbReference type="ARBA" id="ARBA00022603"/>
    </source>
</evidence>
<evidence type="ECO:0000256" key="1">
    <source>
        <dbReference type="ARBA" id="ARBA00004969"/>
    </source>
</evidence>
<evidence type="ECO:0000256" key="4">
    <source>
        <dbReference type="ARBA" id="ARBA00022679"/>
    </source>
</evidence>
<dbReference type="PANTHER" id="PTHR44307">
    <property type="entry name" value="PHOSPHOETHANOLAMINE METHYLTRANSFERASE"/>
    <property type="match status" value="1"/>
</dbReference>
<dbReference type="SUPFAM" id="SSF53335">
    <property type="entry name" value="S-adenosyl-L-methionine-dependent methyltransferases"/>
    <property type="match status" value="1"/>
</dbReference>
<comment type="pathway">
    <text evidence="1">Phospholipid metabolism; phosphatidylcholine biosynthesis.</text>
</comment>
<name>A0AAF0E2C4_9BASI</name>
<organism evidence="8 9">
    <name type="scientific">Malassezia obtusa</name>
    <dbReference type="NCBI Taxonomy" id="76774"/>
    <lineage>
        <taxon>Eukaryota</taxon>
        <taxon>Fungi</taxon>
        <taxon>Dikarya</taxon>
        <taxon>Basidiomycota</taxon>
        <taxon>Ustilaginomycotina</taxon>
        <taxon>Malasseziomycetes</taxon>
        <taxon>Malasseziales</taxon>
        <taxon>Malasseziaceae</taxon>
        <taxon>Malassezia</taxon>
    </lineage>
</organism>
<comment type="catalytic activity">
    <reaction evidence="6">
        <text>N,N-dimethylethanolamine phosphate + S-adenosyl-L-methionine = phosphocholine + S-adenosyl-L-homocysteine + H(+)</text>
        <dbReference type="Rhea" id="RHEA:25325"/>
        <dbReference type="ChEBI" id="CHEBI:15378"/>
        <dbReference type="ChEBI" id="CHEBI:57856"/>
        <dbReference type="ChEBI" id="CHEBI:58641"/>
        <dbReference type="ChEBI" id="CHEBI:59789"/>
        <dbReference type="ChEBI" id="CHEBI:295975"/>
        <dbReference type="EC" id="2.1.1.103"/>
    </reaction>
    <physiologicalReaction direction="left-to-right" evidence="6">
        <dbReference type="Rhea" id="RHEA:25326"/>
    </physiologicalReaction>
</comment>
<evidence type="ECO:0000256" key="5">
    <source>
        <dbReference type="ARBA" id="ARBA00035674"/>
    </source>
</evidence>
<dbReference type="CDD" id="cd02440">
    <property type="entry name" value="AdoMet_MTases"/>
    <property type="match status" value="1"/>
</dbReference>
<reference evidence="8" key="1">
    <citation type="submission" date="2023-03" db="EMBL/GenBank/DDBJ databases">
        <title>Mating type loci evolution in Malassezia.</title>
        <authorList>
            <person name="Coelho M.A."/>
        </authorList>
    </citation>
    <scope>NUCLEOTIDE SEQUENCE</scope>
    <source>
        <strain evidence="8">CBS 7876</strain>
    </source>
</reference>
<evidence type="ECO:0000256" key="6">
    <source>
        <dbReference type="ARBA" id="ARBA00047619"/>
    </source>
</evidence>
<dbReference type="InterPro" id="IPR029063">
    <property type="entry name" value="SAM-dependent_MTases_sf"/>
</dbReference>
<proteinExistence type="predicted"/>
<comment type="catalytic activity">
    <reaction evidence="7">
        <text>N-methylethanolamine phosphate + S-adenosyl-L-methionine = N,N-dimethylethanolamine phosphate + S-adenosyl-L-homocysteine + H(+)</text>
        <dbReference type="Rhea" id="RHEA:25321"/>
        <dbReference type="ChEBI" id="CHEBI:15378"/>
        <dbReference type="ChEBI" id="CHEBI:57781"/>
        <dbReference type="ChEBI" id="CHEBI:57856"/>
        <dbReference type="ChEBI" id="CHEBI:58641"/>
        <dbReference type="ChEBI" id="CHEBI:59789"/>
        <dbReference type="EC" id="2.1.1.103"/>
    </reaction>
    <physiologicalReaction direction="left-to-right" evidence="7">
        <dbReference type="Rhea" id="RHEA:25322"/>
    </physiologicalReaction>
</comment>
<dbReference type="Gene3D" id="3.40.50.150">
    <property type="entry name" value="Vaccinia Virus protein VP39"/>
    <property type="match status" value="1"/>
</dbReference>
<evidence type="ECO:0000256" key="2">
    <source>
        <dbReference type="ARBA" id="ARBA00005189"/>
    </source>
</evidence>
<keyword evidence="9" id="KW-1185">Reference proteome</keyword>
<protein>
    <recommendedName>
        <fullName evidence="5">phosphoethanolamine N-methyltransferase</fullName>
        <ecNumber evidence="5">2.1.1.103</ecNumber>
    </recommendedName>
</protein>
<dbReference type="EC" id="2.1.1.103" evidence="5"/>
<keyword evidence="4" id="KW-0808">Transferase</keyword>
<dbReference type="GO" id="GO:0032259">
    <property type="term" value="P:methylation"/>
    <property type="evidence" value="ECO:0007669"/>
    <property type="project" value="UniProtKB-KW"/>
</dbReference>
<dbReference type="EMBL" id="CP119941">
    <property type="protein sequence ID" value="WFD04314.1"/>
    <property type="molecule type" value="Genomic_DNA"/>
</dbReference>
<keyword evidence="3" id="KW-0489">Methyltransferase</keyword>
<dbReference type="AlphaFoldDB" id="A0AAF0E2C4"/>
<sequence length="293" mass="31591">MAESYAALGHLALNAERPASEWLNMGDWSTAQTFPTACRALAQRLHDAAQIPPHARILDVGHGCGDSLLMLQDRAPRCLHGVTSLEAHARRAQVRTRPDTKVHCAEAVAWLAATTHTYDTILALDCAYHFADRPAFFRAAHDALAPGGTLALVDLVAAWPYADDGADDGAFHASTLPPPTRAPSYVRTGAHRLACMLTRTPAHAFVSFDTYRAQLRAAGFDAALEMHDISADVFPGFAHFLQQLGTGSERLWRGGSGLQTLALHAFGRVVAQWAHGGDVGYVRCGLIVARKRA</sequence>
<evidence type="ECO:0000313" key="9">
    <source>
        <dbReference type="Proteomes" id="UP001214603"/>
    </source>
</evidence>
<gene>
    <name evidence="8" type="ORF">MOBT1_003021</name>
</gene>
<comment type="pathway">
    <text evidence="2">Lipid metabolism.</text>
</comment>
<accession>A0AAF0E2C4</accession>
<evidence type="ECO:0000313" key="8">
    <source>
        <dbReference type="EMBL" id="WFD04314.1"/>
    </source>
</evidence>
<dbReference type="Pfam" id="PF13489">
    <property type="entry name" value="Methyltransf_23"/>
    <property type="match status" value="1"/>
</dbReference>
<dbReference type="Proteomes" id="UP001214603">
    <property type="component" value="Chromosome 8"/>
</dbReference>
<dbReference type="PANTHER" id="PTHR44307:SF2">
    <property type="entry name" value="PHOSPHOETHANOLAMINE METHYLTRANSFERASE ISOFORM X1"/>
    <property type="match status" value="1"/>
</dbReference>